<reference evidence="1" key="1">
    <citation type="submission" date="2021-08" db="EMBL/GenBank/DDBJ databases">
        <authorList>
            <person name="Misof B."/>
            <person name="Oliver O."/>
            <person name="Podsiadlowski L."/>
            <person name="Donath A."/>
            <person name="Peters R."/>
            <person name="Mayer C."/>
            <person name="Rust J."/>
            <person name="Gunkel S."/>
            <person name="Lesny P."/>
            <person name="Martin S."/>
            <person name="Oeyen J.P."/>
            <person name="Petersen M."/>
            <person name="Panagiotis P."/>
            <person name="Wilbrandt J."/>
            <person name="Tanja T."/>
        </authorList>
    </citation>
    <scope>NUCLEOTIDE SEQUENCE</scope>
    <source>
        <strain evidence="1">GBR_01_08_01A</strain>
        <tissue evidence="1">Thorax + abdomen</tissue>
    </source>
</reference>
<protein>
    <submittedName>
        <fullName evidence="1">Uncharacterized protein</fullName>
    </submittedName>
</protein>
<evidence type="ECO:0000313" key="2">
    <source>
        <dbReference type="Proteomes" id="UP001258017"/>
    </source>
</evidence>
<organism evidence="1 2">
    <name type="scientific">Odynerus spinipes</name>
    <dbReference type="NCBI Taxonomy" id="1348599"/>
    <lineage>
        <taxon>Eukaryota</taxon>
        <taxon>Metazoa</taxon>
        <taxon>Ecdysozoa</taxon>
        <taxon>Arthropoda</taxon>
        <taxon>Hexapoda</taxon>
        <taxon>Insecta</taxon>
        <taxon>Pterygota</taxon>
        <taxon>Neoptera</taxon>
        <taxon>Endopterygota</taxon>
        <taxon>Hymenoptera</taxon>
        <taxon>Apocrita</taxon>
        <taxon>Aculeata</taxon>
        <taxon>Vespoidea</taxon>
        <taxon>Vespidae</taxon>
        <taxon>Eumeninae</taxon>
        <taxon>Odynerus</taxon>
    </lineage>
</organism>
<dbReference type="AlphaFoldDB" id="A0AAD9RM22"/>
<dbReference type="Proteomes" id="UP001258017">
    <property type="component" value="Unassembled WGS sequence"/>
</dbReference>
<keyword evidence="2" id="KW-1185">Reference proteome</keyword>
<proteinExistence type="predicted"/>
<name>A0AAD9RM22_9HYME</name>
<reference evidence="1" key="2">
    <citation type="journal article" date="2023" name="Commun. Biol.">
        <title>Intrasexual cuticular hydrocarbon dimorphism in a wasp sheds light on hydrocarbon biosynthesis genes in Hymenoptera.</title>
        <authorList>
            <person name="Moris V.C."/>
            <person name="Podsiadlowski L."/>
            <person name="Martin S."/>
            <person name="Oeyen J.P."/>
            <person name="Donath A."/>
            <person name="Petersen M."/>
            <person name="Wilbrandt J."/>
            <person name="Misof B."/>
            <person name="Liedtke D."/>
            <person name="Thamm M."/>
            <person name="Scheiner R."/>
            <person name="Schmitt T."/>
            <person name="Niehuis O."/>
        </authorList>
    </citation>
    <scope>NUCLEOTIDE SEQUENCE</scope>
    <source>
        <strain evidence="1">GBR_01_08_01A</strain>
    </source>
</reference>
<dbReference type="EMBL" id="JAIFRP010000031">
    <property type="protein sequence ID" value="KAK2582176.1"/>
    <property type="molecule type" value="Genomic_DNA"/>
</dbReference>
<sequence>MAEPLSKRFVRAKSLGLDEHSQKLDDPGCCLDKTNKPRPWTTNDSESLPRRCVVIPWQDEETRKKEECLRDTFSVLRRSPTDETPSN</sequence>
<gene>
    <name evidence="1" type="ORF">KPH14_004533</name>
</gene>
<accession>A0AAD9RM22</accession>
<evidence type="ECO:0000313" key="1">
    <source>
        <dbReference type="EMBL" id="KAK2582176.1"/>
    </source>
</evidence>
<comment type="caution">
    <text evidence="1">The sequence shown here is derived from an EMBL/GenBank/DDBJ whole genome shotgun (WGS) entry which is preliminary data.</text>
</comment>